<dbReference type="STRING" id="139825.A0A401H5C1"/>
<dbReference type="Pfam" id="PF00755">
    <property type="entry name" value="Carn_acyltransf"/>
    <property type="match status" value="1"/>
</dbReference>
<dbReference type="InterPro" id="IPR000542">
    <property type="entry name" value="Carn_acyl_trans"/>
</dbReference>
<dbReference type="Proteomes" id="UP000287166">
    <property type="component" value="Unassembled WGS sequence"/>
</dbReference>
<feature type="domain" description="Choline/carnitine acyltransferase" evidence="5">
    <location>
        <begin position="32"/>
        <end position="607"/>
    </location>
</feature>
<evidence type="ECO:0000256" key="2">
    <source>
        <dbReference type="ARBA" id="ARBA00022679"/>
    </source>
</evidence>
<reference evidence="6 7" key="1">
    <citation type="journal article" date="2018" name="Sci. Rep.">
        <title>Genome sequence of the cauliflower mushroom Sparassis crispa (Hanabiratake) and its association with beneficial usage.</title>
        <authorList>
            <person name="Kiyama R."/>
            <person name="Furutani Y."/>
            <person name="Kawaguchi K."/>
            <person name="Nakanishi T."/>
        </authorList>
    </citation>
    <scope>NUCLEOTIDE SEQUENCE [LARGE SCALE GENOMIC DNA]</scope>
</reference>
<name>A0A401H5C1_9APHY</name>
<keyword evidence="3" id="KW-0012">Acyltransferase</keyword>
<evidence type="ECO:0000313" key="7">
    <source>
        <dbReference type="Proteomes" id="UP000287166"/>
    </source>
</evidence>
<organism evidence="6 7">
    <name type="scientific">Sparassis crispa</name>
    <dbReference type="NCBI Taxonomy" id="139825"/>
    <lineage>
        <taxon>Eukaryota</taxon>
        <taxon>Fungi</taxon>
        <taxon>Dikarya</taxon>
        <taxon>Basidiomycota</taxon>
        <taxon>Agaricomycotina</taxon>
        <taxon>Agaricomycetes</taxon>
        <taxon>Polyporales</taxon>
        <taxon>Sparassidaceae</taxon>
        <taxon>Sparassis</taxon>
    </lineage>
</organism>
<gene>
    <name evidence="6" type="ORF">SCP_1603000</name>
</gene>
<sequence length="633" mass="69981">MSSRTRPANWKFLAPPPLPGPTFAAQSTLPSLPVPTLTHTLHALKASLRPIAWDEQEYAAALRKIDEFATGPAEELQNRLETRQKETIHWLEDWWDDGGYLMYRDSIVVNVSYYYGFKEHPPHLPQTSVHRAASLVRAGMLFRQQVKLGQVPPDAVKEGPLCMDTWRWMFDCSRVPGPGADWSVSYALPGERGDSGHVVVLRRGRVWRLEPWRNGQLLSLAALQKQIQHIYDNTTAEYPGVGILTASNRDVWNNDYNELAADPHNAEVLKTIHGAAFVVCLDSEPYPSFMDHSRSLWHGAVTPQADAPGGALLGLRNRWMDKPCQFIVSEDGKAGLLGEHSVMDGTPTVTLCDRVLDIIAAPDFVQQSGAKDGALPTALDWNVSPATQTAIGEAARAARELIESQAMGIIRTSYGKAAIKAFGVSPDSWTQLIIQLAYARLLRARGERRQGGTYEAATTRRFFKGRTEAIRVVSAASDAWVASMDDPKVSVSEKGELFAHAVKVHGSWARMAGKAHGIDRHLLGLKKVLKEGEPTPEMFTDPVFLRSSNWVLSTSAIFSKHFGPYGWGEVVANGFGVAYLTGFDDYLQFTITSRTEMPNAEFCTEVERAANDLYQLHQALAAEKASHVPKAKM</sequence>
<evidence type="ECO:0000256" key="1">
    <source>
        <dbReference type="ARBA" id="ARBA00005232"/>
    </source>
</evidence>
<dbReference type="EMBL" id="BFAD01000016">
    <property type="protein sequence ID" value="GBE89636.1"/>
    <property type="molecule type" value="Genomic_DNA"/>
</dbReference>
<keyword evidence="2 6" id="KW-0808">Transferase</keyword>
<evidence type="ECO:0000313" key="6">
    <source>
        <dbReference type="EMBL" id="GBE89636.1"/>
    </source>
</evidence>
<feature type="active site" description="Proton acceptor" evidence="4">
    <location>
        <position position="340"/>
    </location>
</feature>
<accession>A0A401H5C1</accession>
<evidence type="ECO:0000259" key="5">
    <source>
        <dbReference type="Pfam" id="PF00755"/>
    </source>
</evidence>
<dbReference type="Gene3D" id="3.30.559.10">
    <property type="entry name" value="Chloramphenicol acetyltransferase-like domain"/>
    <property type="match status" value="1"/>
</dbReference>
<dbReference type="InterPro" id="IPR042231">
    <property type="entry name" value="Cho/carn_acyl_trans_2"/>
</dbReference>
<dbReference type="OrthoDB" id="240216at2759"/>
<dbReference type="InParanoid" id="A0A401H5C1"/>
<comment type="similarity">
    <text evidence="1">Belongs to the carnitine/choline acetyltransferase family.</text>
</comment>
<dbReference type="GeneID" id="38786553"/>
<dbReference type="GO" id="GO:0016746">
    <property type="term" value="F:acyltransferase activity"/>
    <property type="evidence" value="ECO:0007669"/>
    <property type="project" value="UniProtKB-KW"/>
</dbReference>
<dbReference type="Gene3D" id="3.30.559.70">
    <property type="entry name" value="Choline/Carnitine o-acyltransferase, domain 2"/>
    <property type="match status" value="1"/>
</dbReference>
<keyword evidence="7" id="KW-1185">Reference proteome</keyword>
<protein>
    <submittedName>
        <fullName evidence="6">Carnitine O-acetyltransferase, mitochondrial</fullName>
    </submittedName>
</protein>
<dbReference type="PANTHER" id="PTHR22589:SF103">
    <property type="entry name" value="CARNITINE O-ACETYL-TRANSFERASE, ISOFORM A-RELATED"/>
    <property type="match status" value="1"/>
</dbReference>
<dbReference type="PANTHER" id="PTHR22589">
    <property type="entry name" value="CARNITINE O-ACYLTRANSFERASE"/>
    <property type="match status" value="1"/>
</dbReference>
<comment type="caution">
    <text evidence="6">The sequence shown here is derived from an EMBL/GenBank/DDBJ whole genome shotgun (WGS) entry which is preliminary data.</text>
</comment>
<dbReference type="InterPro" id="IPR039551">
    <property type="entry name" value="Cho/carn_acyl_trans"/>
</dbReference>
<evidence type="ECO:0000256" key="3">
    <source>
        <dbReference type="ARBA" id="ARBA00023315"/>
    </source>
</evidence>
<dbReference type="SUPFAM" id="SSF52777">
    <property type="entry name" value="CoA-dependent acyltransferases"/>
    <property type="match status" value="2"/>
</dbReference>
<proteinExistence type="inferred from homology"/>
<dbReference type="InterPro" id="IPR023213">
    <property type="entry name" value="CAT-like_dom_sf"/>
</dbReference>
<dbReference type="RefSeq" id="XP_027620549.1">
    <property type="nucleotide sequence ID" value="XM_027764748.1"/>
</dbReference>
<evidence type="ECO:0000256" key="4">
    <source>
        <dbReference type="PIRSR" id="PIRSR600542-1"/>
    </source>
</evidence>
<dbReference type="AlphaFoldDB" id="A0A401H5C1"/>